<evidence type="ECO:0000256" key="2">
    <source>
        <dbReference type="ARBA" id="ARBA00005046"/>
    </source>
</evidence>
<comment type="similarity">
    <text evidence="3 6">Belongs to the MoeA family.</text>
</comment>
<dbReference type="Pfam" id="PF00994">
    <property type="entry name" value="MoCF_biosynth"/>
    <property type="match status" value="1"/>
</dbReference>
<dbReference type="SUPFAM" id="SSF63882">
    <property type="entry name" value="MoeA N-terminal region -like"/>
    <property type="match status" value="1"/>
</dbReference>
<name>A0ABU1JWF4_9PROT</name>
<evidence type="ECO:0000256" key="3">
    <source>
        <dbReference type="ARBA" id="ARBA00010763"/>
    </source>
</evidence>
<protein>
    <recommendedName>
        <fullName evidence="6">Molybdopterin molybdenumtransferase</fullName>
        <ecNumber evidence="6">2.10.1.1</ecNumber>
    </recommendedName>
</protein>
<evidence type="ECO:0000313" key="8">
    <source>
        <dbReference type="EMBL" id="MDR6291885.1"/>
    </source>
</evidence>
<evidence type="ECO:0000256" key="4">
    <source>
        <dbReference type="ARBA" id="ARBA00023150"/>
    </source>
</evidence>
<dbReference type="InterPro" id="IPR001453">
    <property type="entry name" value="MoaB/Mog_dom"/>
</dbReference>
<evidence type="ECO:0000313" key="9">
    <source>
        <dbReference type="Proteomes" id="UP001262410"/>
    </source>
</evidence>
<dbReference type="RefSeq" id="WP_309797496.1">
    <property type="nucleotide sequence ID" value="NZ_JAVDPW010000008.1"/>
</dbReference>
<dbReference type="EMBL" id="JAVDPW010000008">
    <property type="protein sequence ID" value="MDR6291885.1"/>
    <property type="molecule type" value="Genomic_DNA"/>
</dbReference>
<dbReference type="InterPro" id="IPR036688">
    <property type="entry name" value="MoeA_C_domain_IV_sf"/>
</dbReference>
<comment type="catalytic activity">
    <reaction evidence="5">
        <text>adenylyl-molybdopterin + molybdate = Mo-molybdopterin + AMP + H(+)</text>
        <dbReference type="Rhea" id="RHEA:35047"/>
        <dbReference type="ChEBI" id="CHEBI:15378"/>
        <dbReference type="ChEBI" id="CHEBI:36264"/>
        <dbReference type="ChEBI" id="CHEBI:62727"/>
        <dbReference type="ChEBI" id="CHEBI:71302"/>
        <dbReference type="ChEBI" id="CHEBI:456215"/>
        <dbReference type="EC" id="2.10.1.1"/>
    </reaction>
</comment>
<dbReference type="SUPFAM" id="SSF53218">
    <property type="entry name" value="Molybdenum cofactor biosynthesis proteins"/>
    <property type="match status" value="1"/>
</dbReference>
<keyword evidence="4 6" id="KW-0501">Molybdenum cofactor biosynthesis</keyword>
<comment type="cofactor">
    <cofactor evidence="6">
        <name>Mg(2+)</name>
        <dbReference type="ChEBI" id="CHEBI:18420"/>
    </cofactor>
</comment>
<dbReference type="InterPro" id="IPR005111">
    <property type="entry name" value="MoeA_C_domain_IV"/>
</dbReference>
<proteinExistence type="inferred from homology"/>
<dbReference type="InterPro" id="IPR005110">
    <property type="entry name" value="MoeA_linker/N"/>
</dbReference>
<dbReference type="SMART" id="SM00852">
    <property type="entry name" value="MoCF_biosynth"/>
    <property type="match status" value="1"/>
</dbReference>
<reference evidence="8 9" key="1">
    <citation type="submission" date="2023-07" db="EMBL/GenBank/DDBJ databases">
        <title>Sorghum-associated microbial communities from plants grown in Nebraska, USA.</title>
        <authorList>
            <person name="Schachtman D."/>
        </authorList>
    </citation>
    <scope>NUCLEOTIDE SEQUENCE [LARGE SCALE GENOMIC DNA]</scope>
    <source>
        <strain evidence="8 9">584</strain>
    </source>
</reference>
<comment type="function">
    <text evidence="1 6">Catalyzes the insertion of molybdate into adenylated molybdopterin with the concomitant release of AMP.</text>
</comment>
<keyword evidence="6" id="KW-0460">Magnesium</keyword>
<keyword evidence="9" id="KW-1185">Reference proteome</keyword>
<dbReference type="Pfam" id="PF03454">
    <property type="entry name" value="MoeA_C"/>
    <property type="match status" value="1"/>
</dbReference>
<evidence type="ECO:0000256" key="6">
    <source>
        <dbReference type="RuleBase" id="RU365090"/>
    </source>
</evidence>
<organism evidence="8 9">
    <name type="scientific">Inquilinus ginsengisoli</name>
    <dbReference type="NCBI Taxonomy" id="363840"/>
    <lineage>
        <taxon>Bacteria</taxon>
        <taxon>Pseudomonadati</taxon>
        <taxon>Pseudomonadota</taxon>
        <taxon>Alphaproteobacteria</taxon>
        <taxon>Rhodospirillales</taxon>
        <taxon>Rhodospirillaceae</taxon>
        <taxon>Inquilinus</taxon>
    </lineage>
</organism>
<dbReference type="PANTHER" id="PTHR10192:SF19">
    <property type="entry name" value="MOLYBDOPTERIN BIOSYNTHESIS PROTEIN MJ0666-RELATED"/>
    <property type="match status" value="1"/>
</dbReference>
<dbReference type="Gene3D" id="3.40.980.10">
    <property type="entry name" value="MoaB/Mog-like domain"/>
    <property type="match status" value="1"/>
</dbReference>
<dbReference type="Proteomes" id="UP001262410">
    <property type="component" value="Unassembled WGS sequence"/>
</dbReference>
<dbReference type="InterPro" id="IPR036135">
    <property type="entry name" value="MoeA_linker/N_sf"/>
</dbReference>
<dbReference type="EC" id="2.10.1.1" evidence="6"/>
<sequence>MSDDETEDGPARPGDVRLAGFADRVSFARAVAWIDRHAQILPAEQIDAALAAGRILATPIEAPRGRPQHDRAAENGYALRAGETIGASDYNPLPFALRNAEDPLPAGAAALVASGAPLPAGADAVIPFEIAQPSGAMLEVFGAVAAGTGVESKARDAAAGTLVIEPGRRLRVQDAAVILSFGLGQVRVVRRPRIKLIIAGPKSAPAGPARDADGVMLSALVRRDGGIVSDIAADAAGRAAMVEALTGTPADAILVAGRTGTGPDDEAPLALAEAGRLSIHGLALRPGGSTGMGLVGGVPVMLLPGDPLACLCAYEMLGGRLIRRLGGLDPDPPHPLRQAELGRKIVSAVGVVDICQVRFAGGLVEPVGSAERGGLASAVRADGFVVIPAALEGYASGTRVDVHVYQATGADFACA</sequence>
<keyword evidence="6" id="KW-0479">Metal-binding</keyword>
<evidence type="ECO:0000259" key="7">
    <source>
        <dbReference type="SMART" id="SM00852"/>
    </source>
</evidence>
<dbReference type="SUPFAM" id="SSF63867">
    <property type="entry name" value="MoeA C-terminal domain-like"/>
    <property type="match status" value="1"/>
</dbReference>
<gene>
    <name evidence="8" type="ORF">E9232_004423</name>
</gene>
<feature type="domain" description="MoaB/Mog" evidence="7">
    <location>
        <begin position="195"/>
        <end position="324"/>
    </location>
</feature>
<dbReference type="Pfam" id="PF03453">
    <property type="entry name" value="MoeA_N"/>
    <property type="match status" value="1"/>
</dbReference>
<keyword evidence="6 8" id="KW-0808">Transferase</keyword>
<dbReference type="Gene3D" id="2.170.190.11">
    <property type="entry name" value="Molybdopterin biosynthesis moea protein, domain 3"/>
    <property type="match status" value="1"/>
</dbReference>
<dbReference type="InterPro" id="IPR038987">
    <property type="entry name" value="MoeA-like"/>
</dbReference>
<dbReference type="InterPro" id="IPR036425">
    <property type="entry name" value="MoaB/Mog-like_dom_sf"/>
</dbReference>
<comment type="pathway">
    <text evidence="2 6">Cofactor biosynthesis; molybdopterin biosynthesis.</text>
</comment>
<dbReference type="PANTHER" id="PTHR10192">
    <property type="entry name" value="MOLYBDOPTERIN BIOSYNTHESIS PROTEIN"/>
    <property type="match status" value="1"/>
</dbReference>
<dbReference type="Gene3D" id="3.90.105.10">
    <property type="entry name" value="Molybdopterin biosynthesis moea protein, domain 2"/>
    <property type="match status" value="1"/>
</dbReference>
<accession>A0ABU1JWF4</accession>
<comment type="caution">
    <text evidence="8">The sequence shown here is derived from an EMBL/GenBank/DDBJ whole genome shotgun (WGS) entry which is preliminary data.</text>
</comment>
<dbReference type="Gene3D" id="2.40.340.10">
    <property type="entry name" value="MoeA, C-terminal, domain IV"/>
    <property type="match status" value="1"/>
</dbReference>
<dbReference type="GO" id="GO:0061599">
    <property type="term" value="F:molybdopterin molybdotransferase activity"/>
    <property type="evidence" value="ECO:0007669"/>
    <property type="project" value="UniProtKB-EC"/>
</dbReference>
<evidence type="ECO:0000256" key="5">
    <source>
        <dbReference type="ARBA" id="ARBA00047317"/>
    </source>
</evidence>
<evidence type="ECO:0000256" key="1">
    <source>
        <dbReference type="ARBA" id="ARBA00002901"/>
    </source>
</evidence>
<keyword evidence="6" id="KW-0500">Molybdenum</keyword>